<feature type="binding site" evidence="7">
    <location>
        <begin position="33"/>
        <end position="40"/>
    </location>
    <ligand>
        <name>ATP</name>
        <dbReference type="ChEBI" id="CHEBI:30616"/>
    </ligand>
</feature>
<reference evidence="9 10" key="1">
    <citation type="journal article" date="2018" name="Front. Microbiol.">
        <title>Description and Comparative Genomics of Macrococcus caseolyticus subsp. hominis subsp. nov., Macrococcus goetzii sp. nov., Macrococcus epidermidis sp. nov., and Macrococcus bohemicus sp. nov., Novel Macrococci From Human Clinical Material With Virulence Potential and Suspected Uptake of Foreign DNA by Natural Transformation.</title>
        <authorList>
            <person name="Maslanova I."/>
            <person name="Wertheimer Z."/>
            <person name="Sedlacek I."/>
            <person name="Svec P."/>
            <person name="Indrakova A."/>
            <person name="Kovarovic V."/>
            <person name="Schumann P."/>
            <person name="Sproer C."/>
            <person name="Kralova S."/>
            <person name="Sedo O."/>
            <person name="Kristofova L."/>
            <person name="Vrbovska V."/>
            <person name="Fuzik T."/>
            <person name="Petras P."/>
            <person name="Zdrahal Z."/>
            <person name="Ruzickova V."/>
            <person name="Doskar J."/>
            <person name="Pantucek R."/>
        </authorList>
    </citation>
    <scope>NUCLEOTIDE SEQUENCE [LARGE SCALE GENOMIC DNA]</scope>
    <source>
        <strain evidence="9 10">CCM 4927</strain>
    </source>
</reference>
<dbReference type="GO" id="GO:0007059">
    <property type="term" value="P:chromosome segregation"/>
    <property type="evidence" value="ECO:0007669"/>
    <property type="project" value="UniProtKB-UniRule"/>
</dbReference>
<dbReference type="CDD" id="cd03278">
    <property type="entry name" value="ABC_SMC_barmotin"/>
    <property type="match status" value="2"/>
</dbReference>
<dbReference type="HAMAP" id="MF_01894">
    <property type="entry name" value="Smc_prok"/>
    <property type="match status" value="1"/>
</dbReference>
<dbReference type="GO" id="GO:0016887">
    <property type="term" value="F:ATP hydrolysis activity"/>
    <property type="evidence" value="ECO:0007669"/>
    <property type="project" value="InterPro"/>
</dbReference>
<keyword evidence="2 7" id="KW-0963">Cytoplasm</keyword>
<evidence type="ECO:0000256" key="2">
    <source>
        <dbReference type="ARBA" id="ARBA00022490"/>
    </source>
</evidence>
<keyword evidence="10" id="KW-1185">Reference proteome</keyword>
<dbReference type="SUPFAM" id="SSF52540">
    <property type="entry name" value="P-loop containing nucleoside triphosphate hydrolases"/>
    <property type="match status" value="1"/>
</dbReference>
<dbReference type="EMBL" id="MJBI02000001">
    <property type="protein sequence ID" value="RAI82839.1"/>
    <property type="molecule type" value="Genomic_DNA"/>
</dbReference>
<feature type="coiled-coil region" evidence="7">
    <location>
        <begin position="679"/>
        <end position="706"/>
    </location>
</feature>
<evidence type="ECO:0000313" key="10">
    <source>
        <dbReference type="Proteomes" id="UP000229523"/>
    </source>
</evidence>
<comment type="subunit">
    <text evidence="7">Homodimer.</text>
</comment>
<evidence type="ECO:0000256" key="3">
    <source>
        <dbReference type="ARBA" id="ARBA00022741"/>
    </source>
</evidence>
<name>A0A2G5NS02_9STAP</name>
<dbReference type="GO" id="GO:0007062">
    <property type="term" value="P:sister chromatid cohesion"/>
    <property type="evidence" value="ECO:0007669"/>
    <property type="project" value="InterPro"/>
</dbReference>
<dbReference type="FunFam" id="3.40.50.300:FF:000984">
    <property type="entry name" value="Chromosome partition protein Smc"/>
    <property type="match status" value="1"/>
</dbReference>
<comment type="subcellular location">
    <subcellularLocation>
        <location evidence="1 7">Cytoplasm</location>
    </subcellularLocation>
</comment>
<comment type="domain">
    <text evidence="7">Contains large globular domains required for ATP hydrolysis at each terminus and a third globular domain forming a flexible hinge near the middle of the molecule. These domains are separated by coiled-coil structures.</text>
</comment>
<dbReference type="Gene3D" id="1.20.1060.20">
    <property type="match status" value="1"/>
</dbReference>
<dbReference type="GO" id="GO:0003677">
    <property type="term" value="F:DNA binding"/>
    <property type="evidence" value="ECO:0007669"/>
    <property type="project" value="UniProtKB-UniRule"/>
</dbReference>
<dbReference type="GO" id="GO:0030261">
    <property type="term" value="P:chromosome condensation"/>
    <property type="evidence" value="ECO:0007669"/>
    <property type="project" value="InterPro"/>
</dbReference>
<evidence type="ECO:0000256" key="5">
    <source>
        <dbReference type="ARBA" id="ARBA00023054"/>
    </source>
</evidence>
<organism evidence="9 10">
    <name type="scientific">Macrococcoides goetzii</name>
    <dbReference type="NCBI Taxonomy" id="1891097"/>
    <lineage>
        <taxon>Bacteria</taxon>
        <taxon>Bacillati</taxon>
        <taxon>Bacillota</taxon>
        <taxon>Bacilli</taxon>
        <taxon>Bacillales</taxon>
        <taxon>Staphylococcaceae</taxon>
        <taxon>Macrococcoides</taxon>
    </lineage>
</organism>
<evidence type="ECO:0000313" key="9">
    <source>
        <dbReference type="EMBL" id="RAI82839.1"/>
    </source>
</evidence>
<dbReference type="PANTHER" id="PTHR43977">
    <property type="entry name" value="STRUCTURAL MAINTENANCE OF CHROMOSOMES PROTEIN 3"/>
    <property type="match status" value="1"/>
</dbReference>
<accession>A0A2G5NS02</accession>
<comment type="function">
    <text evidence="7">Required for chromosome condensation and partitioning.</text>
</comment>
<dbReference type="GO" id="GO:0005524">
    <property type="term" value="F:ATP binding"/>
    <property type="evidence" value="ECO:0007669"/>
    <property type="project" value="UniProtKB-UniRule"/>
</dbReference>
<keyword evidence="5 7" id="KW-0175">Coiled coil</keyword>
<protein>
    <recommendedName>
        <fullName evidence="7">Chromosome partition protein Smc</fullName>
    </recommendedName>
</protein>
<dbReference type="Pfam" id="PF06470">
    <property type="entry name" value="SMC_hinge"/>
    <property type="match status" value="1"/>
</dbReference>
<dbReference type="InterPro" id="IPR036277">
    <property type="entry name" value="SMC_hinge_sf"/>
</dbReference>
<dbReference type="Gene3D" id="1.10.287.1490">
    <property type="match status" value="1"/>
</dbReference>
<dbReference type="SMART" id="SM00968">
    <property type="entry name" value="SMC_hinge"/>
    <property type="match status" value="1"/>
</dbReference>
<keyword evidence="6 7" id="KW-0238">DNA-binding</keyword>
<dbReference type="Gene3D" id="3.40.50.300">
    <property type="entry name" value="P-loop containing nucleotide triphosphate hydrolases"/>
    <property type="match status" value="2"/>
</dbReference>
<evidence type="ECO:0000256" key="6">
    <source>
        <dbReference type="ARBA" id="ARBA00023125"/>
    </source>
</evidence>
<dbReference type="NCBIfam" id="TIGR02168">
    <property type="entry name" value="SMC_prok_B"/>
    <property type="match status" value="1"/>
</dbReference>
<feature type="coiled-coil region" evidence="7">
    <location>
        <begin position="298"/>
        <end position="413"/>
    </location>
</feature>
<evidence type="ECO:0000256" key="7">
    <source>
        <dbReference type="HAMAP-Rule" id="MF_01894"/>
    </source>
</evidence>
<dbReference type="GO" id="GO:0006260">
    <property type="term" value="P:DNA replication"/>
    <property type="evidence" value="ECO:0007669"/>
    <property type="project" value="UniProtKB-UniRule"/>
</dbReference>
<dbReference type="GO" id="GO:0005737">
    <property type="term" value="C:cytoplasm"/>
    <property type="evidence" value="ECO:0007669"/>
    <property type="project" value="UniProtKB-SubCell"/>
</dbReference>
<dbReference type="SUPFAM" id="SSF75553">
    <property type="entry name" value="Smc hinge domain"/>
    <property type="match status" value="1"/>
</dbReference>
<dbReference type="Pfam" id="PF02463">
    <property type="entry name" value="SMC_N"/>
    <property type="match status" value="1"/>
</dbReference>
<comment type="similarity">
    <text evidence="7">Belongs to the SMC family.</text>
</comment>
<feature type="coiled-coil region" evidence="7">
    <location>
        <begin position="449"/>
        <end position="500"/>
    </location>
</feature>
<feature type="coiled-coil region" evidence="7">
    <location>
        <begin position="735"/>
        <end position="824"/>
    </location>
</feature>
<dbReference type="GO" id="GO:0005694">
    <property type="term" value="C:chromosome"/>
    <property type="evidence" value="ECO:0007669"/>
    <property type="project" value="InterPro"/>
</dbReference>
<dbReference type="InterPro" id="IPR011890">
    <property type="entry name" value="SMC_prok"/>
</dbReference>
<proteinExistence type="inferred from homology"/>
<dbReference type="FunFam" id="3.40.50.300:FF:000901">
    <property type="entry name" value="Chromosome partition protein Smc"/>
    <property type="match status" value="1"/>
</dbReference>
<dbReference type="InterPro" id="IPR024704">
    <property type="entry name" value="SMC"/>
</dbReference>
<comment type="caution">
    <text evidence="9">The sequence shown here is derived from an EMBL/GenBank/DDBJ whole genome shotgun (WGS) entry which is preliminary data.</text>
</comment>
<keyword evidence="3 7" id="KW-0547">Nucleotide-binding</keyword>
<sequence>MVYLKQVSAYGFKSFADKTTVNFDSGVTAIVGPNGSGKSNITDAIKWVLGEQSAKSLRGAKMEDVIFSGAQDRKPQNYAEVTLTMDNHKRMLNIDADIVEVTRKLYRNGDSEYLLNKQKSRLKDVTELFLDSGLGRDAFSMISQGKVDQVLNAKPEERRQLIEEAAGVLKYKKRKKETESKLEDTNNNLLRVHDIIYDLKDRVEPLKIEASIAEEYLALSEEMKDADIQVTIADIETTRQDFTKYENEINEFNGLIQFKKEKSERINERLSHHKSERKTLQESIHTLNQSLLSTTEQIERYIGQVNVLKERLSNQNESSAKRNERLKKYNEQLTNELARKEEIEAKIQTLSVSKKALDRQLKTQQKELAELDSDIETLIEETRDSYYEKLSEQTALSNEIKLIEKEVEQFNQKQSKQQTVNNNVEQDFEAIQHTIGHLNNTIISKTNDLDKLREDYKRALSHIETRKAEYNTAREKYSQARRYIEDLERKRERLTLMQEEYQGYYQGVRMLLKHKDQLNGIHTTVLDVIEIDAQYNDALDSALSASLQHIIVDDEQAGRAAIQFLRDKKYGRATFLPLSVIKPRLITHEVRQMVNNMPGFINTLNELIQTEQTYQSIIDNVSGNVLVCDTLKHANDIAKAIGYKYRIVTLDGDIVNPGGSMSGGSKNKPTQALTARNDLQVITNQLAEFRASTEQLKKQVDTLSEMITTEEMKVNQLRIDGETLRDDVHQLKLSLEEATAKERRLKLMHEEVESLMKESEYIASRQQLIKVHRETIKAIELELVNLNTRIQNFNNNATDKKSIEKKLNDNINDSKNELAVLTTNITHQTDILNERIAQIKDIQAEIDALHLDANQINVAAVEQEIIAKEETLRTLSEEKLAIESRMQTEDENLSELASSIDNMDKEYNELLRQISGIENGVGELKGKHSRLNVLLDNLINHLLEQYQMTFEAAKDYVWETLGVDDVFQTDLEHLRKRVRLTKISIEELGNVNLNAIEQYKAVGERYEFLINQEADLLEAKANLESIIHEMDDTVSVRFMETFETVSHAFERIFKQLFGGGTGLLQLTSEDVLTAGIDIFVEPPGKRRQNLSLLSGGERALTAIVLLFSILQARSAPFVILDEVEAALDEANVNRFADFLNTLTHETQFIVITHRKGTMEKSDRLYGVTMQNSGITQLVSVNLKDLDDKKLKELTK</sequence>
<dbReference type="Gene3D" id="3.30.70.1620">
    <property type="match status" value="1"/>
</dbReference>
<gene>
    <name evidence="7 9" type="primary">smc</name>
    <name evidence="9" type="ORF">BFS35_003900</name>
</gene>
<dbReference type="AlphaFoldDB" id="A0A2G5NS02"/>
<evidence type="ECO:0000259" key="8">
    <source>
        <dbReference type="SMART" id="SM00968"/>
    </source>
</evidence>
<keyword evidence="4 7" id="KW-0067">ATP-binding</keyword>
<dbReference type="InterPro" id="IPR027417">
    <property type="entry name" value="P-loop_NTPase"/>
</dbReference>
<dbReference type="InterPro" id="IPR003395">
    <property type="entry name" value="RecF/RecN/SMC_N"/>
</dbReference>
<dbReference type="Proteomes" id="UP000229523">
    <property type="component" value="Unassembled WGS sequence"/>
</dbReference>
<dbReference type="InterPro" id="IPR010935">
    <property type="entry name" value="SMC_hinge"/>
</dbReference>
<evidence type="ECO:0000256" key="4">
    <source>
        <dbReference type="ARBA" id="ARBA00022840"/>
    </source>
</evidence>
<dbReference type="RefSeq" id="WP_099577663.1">
    <property type="nucleotide sequence ID" value="NZ_MJBI02000001.1"/>
</dbReference>
<feature type="domain" description="SMC hinge" evidence="8">
    <location>
        <begin position="519"/>
        <end position="638"/>
    </location>
</feature>
<dbReference type="PIRSF" id="PIRSF005719">
    <property type="entry name" value="SMC"/>
    <property type="match status" value="1"/>
</dbReference>
<evidence type="ECO:0000256" key="1">
    <source>
        <dbReference type="ARBA" id="ARBA00004496"/>
    </source>
</evidence>
<feature type="coiled-coil region" evidence="7">
    <location>
        <begin position="858"/>
        <end position="920"/>
    </location>
</feature>